<comment type="caution">
    <text evidence="2">The sequence shown here is derived from an EMBL/GenBank/DDBJ whole genome shotgun (WGS) entry which is preliminary data.</text>
</comment>
<dbReference type="GO" id="GO:0036503">
    <property type="term" value="P:ERAD pathway"/>
    <property type="evidence" value="ECO:0007669"/>
    <property type="project" value="TreeGrafter"/>
</dbReference>
<dbReference type="PROSITE" id="PS50053">
    <property type="entry name" value="UBIQUITIN_2"/>
    <property type="match status" value="1"/>
</dbReference>
<accession>A0AAU9JQK0</accession>
<feature type="domain" description="Ubiquitin-like" evidence="1">
    <location>
        <begin position="8"/>
        <end position="76"/>
    </location>
</feature>
<dbReference type="Pfam" id="PF00240">
    <property type="entry name" value="ubiquitin"/>
    <property type="match status" value="1"/>
</dbReference>
<evidence type="ECO:0000313" key="2">
    <source>
        <dbReference type="EMBL" id="CAG9324016.1"/>
    </source>
</evidence>
<organism evidence="2 3">
    <name type="scientific">Blepharisma stoltei</name>
    <dbReference type="NCBI Taxonomy" id="1481888"/>
    <lineage>
        <taxon>Eukaryota</taxon>
        <taxon>Sar</taxon>
        <taxon>Alveolata</taxon>
        <taxon>Ciliophora</taxon>
        <taxon>Postciliodesmatophora</taxon>
        <taxon>Heterotrichea</taxon>
        <taxon>Heterotrichida</taxon>
        <taxon>Blepharismidae</taxon>
        <taxon>Blepharisma</taxon>
    </lineage>
</organism>
<evidence type="ECO:0000259" key="1">
    <source>
        <dbReference type="PROSITE" id="PS50053"/>
    </source>
</evidence>
<dbReference type="PANTHER" id="PTHR15204:SF0">
    <property type="entry name" value="LARGE PROLINE-RICH PROTEIN BAG6"/>
    <property type="match status" value="1"/>
</dbReference>
<evidence type="ECO:0000313" key="3">
    <source>
        <dbReference type="Proteomes" id="UP001162131"/>
    </source>
</evidence>
<dbReference type="InterPro" id="IPR029071">
    <property type="entry name" value="Ubiquitin-like_domsf"/>
</dbReference>
<keyword evidence="3" id="KW-1185">Reference proteome</keyword>
<name>A0AAU9JQK0_9CILI</name>
<dbReference type="Gene3D" id="2.30.30.140">
    <property type="match status" value="1"/>
</dbReference>
<sequence>MEDSSESYPIKIRSVNSTQFELFVTSDTKVSDLKSMIKQQTQIPEDQQRVIYRGKLLKNTESIGTYKIERGHVIQLAAGRIVQEPPAPEVEEPRSDTLGDILRLALETNPASLLNRRRRRYHRRREIDANERLEAIKQNLQTIEGMLQSMNNTVNEGEIQGFDNNRRQFVRGQWLDVKDTVDQWLEAQIIDIQNTSQGTMAYFHYNGWPTRWDEWINISSPRIQPLHAHTLQSIISPMHSPFPVIPIDAENARASGPYDINEFILQTSSLLEQIKGMMERYYSLTTILRHERAGERVGPMRERLSMLENRLEEEKDWSQDPHVTNSEATIGSDVEDSLSMELEESFESRETEMTTEQELMLLTAQLAPLLDRTGRLLTDLAAIIGGTVQRPPDDAASVSSSLITNESGISNNSARPPLQIPVMPTPSELASINPRVFGPDIDIHIHAIFPQRGQEQEQERTPCWRQLS</sequence>
<dbReference type="GO" id="GO:0031593">
    <property type="term" value="F:polyubiquitin modification-dependent protein binding"/>
    <property type="evidence" value="ECO:0007669"/>
    <property type="project" value="TreeGrafter"/>
</dbReference>
<dbReference type="InterPro" id="IPR016197">
    <property type="entry name" value="Chromo-like_dom_sf"/>
</dbReference>
<dbReference type="InterPro" id="IPR025995">
    <property type="entry name" value="Tudor-knot"/>
</dbReference>
<proteinExistence type="predicted"/>
<dbReference type="SUPFAM" id="SSF54236">
    <property type="entry name" value="Ubiquitin-like"/>
    <property type="match status" value="1"/>
</dbReference>
<dbReference type="SMART" id="SM00213">
    <property type="entry name" value="UBQ"/>
    <property type="match status" value="1"/>
</dbReference>
<dbReference type="EMBL" id="CAJZBQ010000035">
    <property type="protein sequence ID" value="CAG9324016.1"/>
    <property type="molecule type" value="Genomic_DNA"/>
</dbReference>
<dbReference type="Pfam" id="PF11717">
    <property type="entry name" value="Tudor-knot"/>
    <property type="match status" value="1"/>
</dbReference>
<dbReference type="SUPFAM" id="SSF54160">
    <property type="entry name" value="Chromo domain-like"/>
    <property type="match status" value="1"/>
</dbReference>
<dbReference type="AlphaFoldDB" id="A0AAU9JQK0"/>
<dbReference type="InterPro" id="IPR000626">
    <property type="entry name" value="Ubiquitin-like_dom"/>
</dbReference>
<dbReference type="CDD" id="cd20104">
    <property type="entry name" value="MBT_PHF20L1-like"/>
    <property type="match status" value="1"/>
</dbReference>
<protein>
    <recommendedName>
        <fullName evidence="1">Ubiquitin-like domain-containing protein</fullName>
    </recommendedName>
</protein>
<dbReference type="Proteomes" id="UP001162131">
    <property type="component" value="Unassembled WGS sequence"/>
</dbReference>
<gene>
    <name evidence="2" type="ORF">BSTOLATCC_MIC35038</name>
</gene>
<dbReference type="GO" id="GO:0051787">
    <property type="term" value="F:misfolded protein binding"/>
    <property type="evidence" value="ECO:0007669"/>
    <property type="project" value="TreeGrafter"/>
</dbReference>
<dbReference type="Gene3D" id="3.10.20.90">
    <property type="entry name" value="Phosphatidylinositol 3-kinase Catalytic Subunit, Chain A, domain 1"/>
    <property type="match status" value="1"/>
</dbReference>
<dbReference type="GO" id="GO:0071818">
    <property type="term" value="C:BAT3 complex"/>
    <property type="evidence" value="ECO:0007669"/>
    <property type="project" value="TreeGrafter"/>
</dbReference>
<reference evidence="2" key="1">
    <citation type="submission" date="2021-09" db="EMBL/GenBank/DDBJ databases">
        <authorList>
            <consortium name="AG Swart"/>
            <person name="Singh M."/>
            <person name="Singh A."/>
            <person name="Seah K."/>
            <person name="Emmerich C."/>
        </authorList>
    </citation>
    <scope>NUCLEOTIDE SEQUENCE</scope>
    <source>
        <strain evidence="2">ATCC30299</strain>
    </source>
</reference>
<dbReference type="PANTHER" id="PTHR15204">
    <property type="entry name" value="LARGE PROLINE-RICH PROTEIN BAG6"/>
    <property type="match status" value="1"/>
</dbReference>